<proteinExistence type="predicted"/>
<dbReference type="AlphaFoldDB" id="A0A9P4SEI7"/>
<dbReference type="Pfam" id="PF14027">
    <property type="entry name" value="Questin_oxidase"/>
    <property type="match status" value="1"/>
</dbReference>
<name>A0A9P4SEI7_9PEZI</name>
<dbReference type="GO" id="GO:0016491">
    <property type="term" value="F:oxidoreductase activity"/>
    <property type="evidence" value="ECO:0007669"/>
    <property type="project" value="UniProtKB-KW"/>
</dbReference>
<keyword evidence="1" id="KW-0560">Oxidoreductase</keyword>
<dbReference type="EMBL" id="MU006091">
    <property type="protein sequence ID" value="KAF2841341.1"/>
    <property type="molecule type" value="Genomic_DNA"/>
</dbReference>
<sequence length="441" mass="50302">MATPSKVELSPSDKPTFTVDSLSQDSAELTSKLLQENHDKHHIFFNKGGFHNHIVHHLLTVYALGASPEAIQRHYDNNKSYQRTDLNFEEKVVEDMHDPAKFKKYLGDQKYYYDFLVFFQYEMEAKGWQNVVNEYLFGGDERAEDLLVRLYAGFLHPLIHLGFGVEFQQPAIVAEALAQTAVHDSWIAPLFHDSERKAKEKTSGSKSLVELLADIQANEKIRSAPKWSDGNKIRDGILARAGDEMTDITSQYLVKPDDDLDEATAKLMNSVSYFTGCSQQPPHVPKLDFYYIHCLNCSVFLPSLLSQPWLSRQNYARLLTWKGRLDLAMYASRGSPKLLLDEVTQYTPKTLSQGSANDWSKIFEEINKVEDDGHSSKVIRALAKAREVSAKYESHDEFVLKGGDWERLANLAVDSVQEGENWVRSCGFEEAWREVPERSRL</sequence>
<accession>A0A9P4SEI7</accession>
<evidence type="ECO:0000256" key="1">
    <source>
        <dbReference type="ARBA" id="ARBA00023002"/>
    </source>
</evidence>
<dbReference type="OrthoDB" id="10004862at2759"/>
<evidence type="ECO:0008006" key="4">
    <source>
        <dbReference type="Google" id="ProtNLM"/>
    </source>
</evidence>
<dbReference type="Proteomes" id="UP000799429">
    <property type="component" value="Unassembled WGS sequence"/>
</dbReference>
<protein>
    <recommendedName>
        <fullName evidence="4">HypA-like protein</fullName>
    </recommendedName>
</protein>
<dbReference type="PANTHER" id="PTHR35870">
    <property type="entry name" value="PROTEIN, PUTATIVE (AFU_ORTHOLOGUE AFUA_5G03330)-RELATED"/>
    <property type="match status" value="1"/>
</dbReference>
<dbReference type="InterPro" id="IPR025337">
    <property type="entry name" value="Questin_oxidase-like"/>
</dbReference>
<comment type="caution">
    <text evidence="2">The sequence shown here is derived from an EMBL/GenBank/DDBJ whole genome shotgun (WGS) entry which is preliminary data.</text>
</comment>
<gene>
    <name evidence="2" type="ORF">M501DRAFT_544037</name>
</gene>
<reference evidence="2" key="1">
    <citation type="journal article" date="2020" name="Stud. Mycol.">
        <title>101 Dothideomycetes genomes: a test case for predicting lifestyles and emergence of pathogens.</title>
        <authorList>
            <person name="Haridas S."/>
            <person name="Albert R."/>
            <person name="Binder M."/>
            <person name="Bloem J."/>
            <person name="Labutti K."/>
            <person name="Salamov A."/>
            <person name="Andreopoulos B."/>
            <person name="Baker S."/>
            <person name="Barry K."/>
            <person name="Bills G."/>
            <person name="Bluhm B."/>
            <person name="Cannon C."/>
            <person name="Castanera R."/>
            <person name="Culley D."/>
            <person name="Daum C."/>
            <person name="Ezra D."/>
            <person name="Gonzalez J."/>
            <person name="Henrissat B."/>
            <person name="Kuo A."/>
            <person name="Liang C."/>
            <person name="Lipzen A."/>
            <person name="Lutzoni F."/>
            <person name="Magnuson J."/>
            <person name="Mondo S."/>
            <person name="Nolan M."/>
            <person name="Ohm R."/>
            <person name="Pangilinan J."/>
            <person name="Park H.-J."/>
            <person name="Ramirez L."/>
            <person name="Alfaro M."/>
            <person name="Sun H."/>
            <person name="Tritt A."/>
            <person name="Yoshinaga Y."/>
            <person name="Zwiers L.-H."/>
            <person name="Turgeon B."/>
            <person name="Goodwin S."/>
            <person name="Spatafora J."/>
            <person name="Crous P."/>
            <person name="Grigoriev I."/>
        </authorList>
    </citation>
    <scope>NUCLEOTIDE SEQUENCE</scope>
    <source>
        <strain evidence="2">CBS 101060</strain>
    </source>
</reference>
<organism evidence="2 3">
    <name type="scientific">Patellaria atrata CBS 101060</name>
    <dbReference type="NCBI Taxonomy" id="1346257"/>
    <lineage>
        <taxon>Eukaryota</taxon>
        <taxon>Fungi</taxon>
        <taxon>Dikarya</taxon>
        <taxon>Ascomycota</taxon>
        <taxon>Pezizomycotina</taxon>
        <taxon>Dothideomycetes</taxon>
        <taxon>Dothideomycetes incertae sedis</taxon>
        <taxon>Patellariales</taxon>
        <taxon>Patellariaceae</taxon>
        <taxon>Patellaria</taxon>
    </lineage>
</organism>
<evidence type="ECO:0000313" key="2">
    <source>
        <dbReference type="EMBL" id="KAF2841341.1"/>
    </source>
</evidence>
<evidence type="ECO:0000313" key="3">
    <source>
        <dbReference type="Proteomes" id="UP000799429"/>
    </source>
</evidence>
<keyword evidence="3" id="KW-1185">Reference proteome</keyword>
<dbReference type="PANTHER" id="PTHR35870:SF1">
    <property type="entry name" value="PROTEIN, PUTATIVE (AFU_ORTHOLOGUE AFUA_5G03330)-RELATED"/>
    <property type="match status" value="1"/>
</dbReference>